<dbReference type="RefSeq" id="XP_033527560.1">
    <property type="nucleotide sequence ID" value="XM_033672120.1"/>
</dbReference>
<accession>A0A6A6APP7</accession>
<reference evidence="1" key="1">
    <citation type="journal article" date="2020" name="Stud. Mycol.">
        <title>101 Dothideomycetes genomes: a test case for predicting lifestyles and emergence of pathogens.</title>
        <authorList>
            <person name="Haridas S."/>
            <person name="Albert R."/>
            <person name="Binder M."/>
            <person name="Bloem J."/>
            <person name="Labutti K."/>
            <person name="Salamov A."/>
            <person name="Andreopoulos B."/>
            <person name="Baker S."/>
            <person name="Barry K."/>
            <person name="Bills G."/>
            <person name="Bluhm B."/>
            <person name="Cannon C."/>
            <person name="Castanera R."/>
            <person name="Culley D."/>
            <person name="Daum C."/>
            <person name="Ezra D."/>
            <person name="Gonzalez J."/>
            <person name="Henrissat B."/>
            <person name="Kuo A."/>
            <person name="Liang C."/>
            <person name="Lipzen A."/>
            <person name="Lutzoni F."/>
            <person name="Magnuson J."/>
            <person name="Mondo S."/>
            <person name="Nolan M."/>
            <person name="Ohm R."/>
            <person name="Pangilinan J."/>
            <person name="Park H.-J."/>
            <person name="Ramirez L."/>
            <person name="Alfaro M."/>
            <person name="Sun H."/>
            <person name="Tritt A."/>
            <person name="Yoshinaga Y."/>
            <person name="Zwiers L.-H."/>
            <person name="Turgeon B."/>
            <person name="Goodwin S."/>
            <person name="Spatafora J."/>
            <person name="Crous P."/>
            <person name="Grigoriev I."/>
        </authorList>
    </citation>
    <scope>NUCLEOTIDE SEQUENCE</scope>
    <source>
        <strain evidence="1">CBS 119687</strain>
    </source>
</reference>
<keyword evidence="2" id="KW-1185">Reference proteome</keyword>
<proteinExistence type="predicted"/>
<name>A0A6A6APP7_9PLEO</name>
<dbReference type="Proteomes" id="UP000799771">
    <property type="component" value="Unassembled WGS sequence"/>
</dbReference>
<dbReference type="AlphaFoldDB" id="A0A6A6APP7"/>
<dbReference type="EMBL" id="ML977499">
    <property type="protein sequence ID" value="KAF2133173.1"/>
    <property type="molecule type" value="Genomic_DNA"/>
</dbReference>
<evidence type="ECO:0000313" key="2">
    <source>
        <dbReference type="Proteomes" id="UP000799771"/>
    </source>
</evidence>
<evidence type="ECO:0000313" key="1">
    <source>
        <dbReference type="EMBL" id="KAF2133173.1"/>
    </source>
</evidence>
<organism evidence="1 2">
    <name type="scientific">Dothidotthia symphoricarpi CBS 119687</name>
    <dbReference type="NCBI Taxonomy" id="1392245"/>
    <lineage>
        <taxon>Eukaryota</taxon>
        <taxon>Fungi</taxon>
        <taxon>Dikarya</taxon>
        <taxon>Ascomycota</taxon>
        <taxon>Pezizomycotina</taxon>
        <taxon>Dothideomycetes</taxon>
        <taxon>Pleosporomycetidae</taxon>
        <taxon>Pleosporales</taxon>
        <taxon>Dothidotthiaceae</taxon>
        <taxon>Dothidotthia</taxon>
    </lineage>
</organism>
<sequence length="199" mass="22318">MAQTVNVQYVNDFAALPSTAPPDHAHVVDIATFRPSDGNVKSNVKLQDAVVTMLYQISPDTLSKFLNSGTRSFRLVNQSAHNIAEKLVIIKKGNEVLASESYTDHTGPPLRVFEFDNLARMRVDQSGKWTITYGSYGEYVRRDWDQLWNGQFVDVGMSMRTMVASNDRDKAHFAFSVADYILANSLWDASSFNWTITGV</sequence>
<gene>
    <name evidence="1" type="ORF">P153DRAFT_412782</name>
</gene>
<protein>
    <submittedName>
        <fullName evidence="1">Uncharacterized protein</fullName>
    </submittedName>
</protein>
<dbReference type="OrthoDB" id="3795731at2759"/>
<dbReference type="GeneID" id="54412552"/>